<feature type="compositionally biased region" description="Basic and acidic residues" evidence="1">
    <location>
        <begin position="315"/>
        <end position="324"/>
    </location>
</feature>
<proteinExistence type="predicted"/>
<name>A0ABD3HIX6_9MARC</name>
<evidence type="ECO:0000313" key="2">
    <source>
        <dbReference type="EMBL" id="KAL3689329.1"/>
    </source>
</evidence>
<evidence type="ECO:0000313" key="3">
    <source>
        <dbReference type="Proteomes" id="UP001633002"/>
    </source>
</evidence>
<keyword evidence="3" id="KW-1185">Reference proteome</keyword>
<protein>
    <recommendedName>
        <fullName evidence="4">C2H2-type domain-containing protein</fullName>
    </recommendedName>
</protein>
<feature type="region of interest" description="Disordered" evidence="1">
    <location>
        <begin position="292"/>
        <end position="324"/>
    </location>
</feature>
<dbReference type="Proteomes" id="UP001633002">
    <property type="component" value="Unassembled WGS sequence"/>
</dbReference>
<dbReference type="AlphaFoldDB" id="A0ABD3HIX6"/>
<accession>A0ABD3HIX6</accession>
<dbReference type="EMBL" id="JBJQOH010000004">
    <property type="protein sequence ID" value="KAL3689329.1"/>
    <property type="molecule type" value="Genomic_DNA"/>
</dbReference>
<organism evidence="2 3">
    <name type="scientific">Riccia sorocarpa</name>
    <dbReference type="NCBI Taxonomy" id="122646"/>
    <lineage>
        <taxon>Eukaryota</taxon>
        <taxon>Viridiplantae</taxon>
        <taxon>Streptophyta</taxon>
        <taxon>Embryophyta</taxon>
        <taxon>Marchantiophyta</taxon>
        <taxon>Marchantiopsida</taxon>
        <taxon>Marchantiidae</taxon>
        <taxon>Marchantiales</taxon>
        <taxon>Ricciaceae</taxon>
        <taxon>Riccia</taxon>
    </lineage>
</organism>
<evidence type="ECO:0008006" key="4">
    <source>
        <dbReference type="Google" id="ProtNLM"/>
    </source>
</evidence>
<reference evidence="2 3" key="1">
    <citation type="submission" date="2024-09" db="EMBL/GenBank/DDBJ databases">
        <title>Chromosome-scale assembly of Riccia sorocarpa.</title>
        <authorList>
            <person name="Paukszto L."/>
        </authorList>
    </citation>
    <scope>NUCLEOTIDE SEQUENCE [LARGE SCALE GENOMIC DNA]</scope>
    <source>
        <strain evidence="2">LP-2024</strain>
        <tissue evidence="2">Aerial parts of the thallus</tissue>
    </source>
</reference>
<gene>
    <name evidence="2" type="ORF">R1sor_015638</name>
</gene>
<comment type="caution">
    <text evidence="2">The sequence shown here is derived from an EMBL/GenBank/DDBJ whole genome shotgun (WGS) entry which is preliminary data.</text>
</comment>
<sequence length="714" mass="80766">MLCNVHLYHMQGKERELISMGLIGYREGETLLALRNKLESTQYFSSSFQFWDSRLSSPVHIKLEGLIFIEDLEGKVIVFETKDLNAIVQHVAGNVLPPAAVLDTNRELVVACDHPVDYNEPEEIVVNSSVASSEPSVVGDDSLDGKALFLSKKMSAAAETAWKDQADKCEDKVAIQNINYRNKHIGCEKHLVNWRKRKNIPISDGVKPTTCAEIDHRAETDAAVMIVKKVNEEESGEKKPFLVEGDVEREPCYSWIFRVRCVFCGKKFELVPMKRNLEHNLREHLSCEHHRSNVERDMHDVSQGPVRSGGKGRPRKSDPRDMKKQRSIDSFFGGARSTASSSLPSSNECITGDEVNEGRVSEDLTLLCWGYWFTVVEYGGKTYPVKSLLHDQTKGCTWFCEPYLVGKVYNPSEDRVESISGCFRHDNCARLSMLGGGFKDLCCSKCFGLTKTMSFKLRCTQEDTSLIKRGSRDNTLRIRLDYLTIPELRAQAQSRAKARRKDKLELFSLRKRICALMTQKCSLTEMVSEAVNRKDVLSFLRNICHAHRSGAFGGKEALWDFLKDVGQNLNRKAKGRRYSKATEAIMQALFQFGGRQLVNFQEVGNILKAAKQFHGIDGDVPVLFAEDETRVKPRIRWEPRRDTLIGFCGGREDHVCKFGLEIEVGNGESGYFKIVDSFEQNIQGPSLGHASDGDSRRRKLMVEDYLTQKVTNCL</sequence>
<evidence type="ECO:0000256" key="1">
    <source>
        <dbReference type="SAM" id="MobiDB-lite"/>
    </source>
</evidence>